<accession>A0A6J5FJ08</accession>
<evidence type="ECO:0000313" key="2">
    <source>
        <dbReference type="EMBL" id="CAB3779410.1"/>
    </source>
</evidence>
<name>A0A6J5FJ08_9BURK</name>
<dbReference type="InterPro" id="IPR009826">
    <property type="entry name" value="DNA_circ_N"/>
</dbReference>
<organism evidence="2 3">
    <name type="scientific">Paraburkholderia caffeinitolerans</name>
    <dbReference type="NCBI Taxonomy" id="1723730"/>
    <lineage>
        <taxon>Bacteria</taxon>
        <taxon>Pseudomonadati</taxon>
        <taxon>Pseudomonadota</taxon>
        <taxon>Betaproteobacteria</taxon>
        <taxon>Burkholderiales</taxon>
        <taxon>Burkholderiaceae</taxon>
        <taxon>Paraburkholderia</taxon>
    </lineage>
</organism>
<gene>
    <name evidence="2" type="ORF">LMG28688_00833</name>
</gene>
<protein>
    <recommendedName>
        <fullName evidence="1">DNA circulation N-terminal domain-containing protein</fullName>
    </recommendedName>
</protein>
<evidence type="ECO:0000259" key="1">
    <source>
        <dbReference type="Pfam" id="PF07157"/>
    </source>
</evidence>
<dbReference type="AlphaFoldDB" id="A0A6J5FJ08"/>
<reference evidence="2 3" key="1">
    <citation type="submission" date="2020-04" db="EMBL/GenBank/DDBJ databases">
        <authorList>
            <person name="De Canck E."/>
        </authorList>
    </citation>
    <scope>NUCLEOTIDE SEQUENCE [LARGE SCALE GENOMIC DNA]</scope>
    <source>
        <strain evidence="2 3">LMG 28688</strain>
    </source>
</reference>
<dbReference type="Proteomes" id="UP000494119">
    <property type="component" value="Unassembled WGS sequence"/>
</dbReference>
<proteinExistence type="predicted"/>
<dbReference type="Pfam" id="PF07157">
    <property type="entry name" value="DNA_circ_N"/>
    <property type="match status" value="1"/>
</dbReference>
<dbReference type="RefSeq" id="WP_175194316.1">
    <property type="nucleotide sequence ID" value="NZ_JBHSGE010000091.1"/>
</dbReference>
<sequence length="473" mass="48144">MSLTSTLGNLSAASRAVGSLASTLSGGSFASNLRTASFGGVPFGIEGVTTSGGRRVSIHSYPFRDTVWIEDLGLLPKVFRINGFLIENSAIYGGGGVVSQANALLAVCNSPGGKTFVHPTLGTVQNVTCIEPLQMNERKDLGRVFEIGLTLMQGGARVYPKASNSTGDQVQLSGLAAVAAALLNFASKVASYVTLGVSIVNQAISTVTKWYSIVKSVIADVKAVIGVVSSLSGNYGRYSSGANSGYAKSNAKAASSATVASLLSAAVTQRTAVETAGASMVSAASSVSDTDAFSSAITAVVEAVAATATDPADAVRMLSTLADFYPDDPTTSSVIGDGMAGMQTAIGGLVRTTVVAQMAIASTSYQPSSADDAASVRDSIVSLIDDEVTTAGDAGDDETYAALRALRTAVIADLNSRGASLPAMTTFSFASSLPALSLASRMYRDASRADEIVAEANPIHPAFMPTSFAALAT</sequence>
<keyword evidence="3" id="KW-1185">Reference proteome</keyword>
<feature type="domain" description="DNA circulation N-terminal" evidence="1">
    <location>
        <begin position="33"/>
        <end position="125"/>
    </location>
</feature>
<dbReference type="EMBL" id="CADIKL010000003">
    <property type="protein sequence ID" value="CAB3779410.1"/>
    <property type="molecule type" value="Genomic_DNA"/>
</dbReference>
<evidence type="ECO:0000313" key="3">
    <source>
        <dbReference type="Proteomes" id="UP000494119"/>
    </source>
</evidence>